<reference evidence="2" key="1">
    <citation type="submission" date="2020-07" db="EMBL/GenBank/DDBJ databases">
        <authorList>
            <person name="Lin J."/>
        </authorList>
    </citation>
    <scope>NUCLEOTIDE SEQUENCE</scope>
</reference>
<dbReference type="Gene3D" id="1.25.40.20">
    <property type="entry name" value="Ankyrin repeat-containing domain"/>
    <property type="match status" value="1"/>
</dbReference>
<dbReference type="Pfam" id="PF12796">
    <property type="entry name" value="Ank_2"/>
    <property type="match status" value="1"/>
</dbReference>
<name>A0A6V7PJN6_ANACO</name>
<dbReference type="SUPFAM" id="SSF48403">
    <property type="entry name" value="Ankyrin repeat"/>
    <property type="match status" value="1"/>
</dbReference>
<dbReference type="InterPro" id="IPR002110">
    <property type="entry name" value="Ankyrin_rpt"/>
</dbReference>
<dbReference type="PROSITE" id="PS50088">
    <property type="entry name" value="ANK_REPEAT"/>
    <property type="match status" value="1"/>
</dbReference>
<proteinExistence type="predicted"/>
<dbReference type="EMBL" id="LR862148">
    <property type="protein sequence ID" value="CAD1831092.1"/>
    <property type="molecule type" value="Genomic_DNA"/>
</dbReference>
<dbReference type="PANTHER" id="PTHR24121">
    <property type="entry name" value="NO MECHANORECEPTOR POTENTIAL C, ISOFORM D-RELATED"/>
    <property type="match status" value="1"/>
</dbReference>
<sequence>MDDTVLDKLRQGDEIFIRGLISPESEDHSAINVGGADQAGRSSWRGVTAGGNSALHIVATFGHLELAKLICGRDRSLLAARNAAREMPLHCAVRAGADQIVSHFILEARRWEDGRRLEDVLRATDKEGKTALHAAAEEGHAAVARVLVSADPGLAALVDNTGASPLYAAVLSKSLEVVQILIELESPAEGGIQAGTTSAGATQKISYAGPNGQTALHAAAIVQSPGSYLTCQSASSSPILHE</sequence>
<dbReference type="SMART" id="SM00248">
    <property type="entry name" value="ANK"/>
    <property type="match status" value="4"/>
</dbReference>
<organism evidence="2">
    <name type="scientific">Ananas comosus var. bracteatus</name>
    <name type="common">red pineapple</name>
    <dbReference type="NCBI Taxonomy" id="296719"/>
    <lineage>
        <taxon>Eukaryota</taxon>
        <taxon>Viridiplantae</taxon>
        <taxon>Streptophyta</taxon>
        <taxon>Embryophyta</taxon>
        <taxon>Tracheophyta</taxon>
        <taxon>Spermatophyta</taxon>
        <taxon>Magnoliopsida</taxon>
        <taxon>Liliopsida</taxon>
        <taxon>Poales</taxon>
        <taxon>Bromeliaceae</taxon>
        <taxon>Bromelioideae</taxon>
        <taxon>Ananas</taxon>
    </lineage>
</organism>
<dbReference type="InterPro" id="IPR036770">
    <property type="entry name" value="Ankyrin_rpt-contain_sf"/>
</dbReference>
<accession>A0A6V7PJN6</accession>
<evidence type="ECO:0000313" key="2">
    <source>
        <dbReference type="EMBL" id="CAD1831092.1"/>
    </source>
</evidence>
<protein>
    <submittedName>
        <fullName evidence="2">Uncharacterized protein</fullName>
    </submittedName>
</protein>
<feature type="repeat" description="ANK" evidence="1">
    <location>
        <begin position="127"/>
        <end position="149"/>
    </location>
</feature>
<dbReference type="PROSITE" id="PS50297">
    <property type="entry name" value="ANK_REP_REGION"/>
    <property type="match status" value="1"/>
</dbReference>
<dbReference type="PANTHER" id="PTHR24121:SF21">
    <property type="entry name" value="ANKYRIN REPEAT FAMILY PROTEIN"/>
    <property type="match status" value="1"/>
</dbReference>
<evidence type="ECO:0000256" key="1">
    <source>
        <dbReference type="PROSITE-ProRule" id="PRU00023"/>
    </source>
</evidence>
<keyword evidence="1" id="KW-0040">ANK repeat</keyword>
<dbReference type="Pfam" id="PF00023">
    <property type="entry name" value="Ank"/>
    <property type="match status" value="1"/>
</dbReference>
<dbReference type="AlphaFoldDB" id="A0A6V7PJN6"/>
<gene>
    <name evidence="2" type="ORF">CB5_LOCUS14303</name>
</gene>